<evidence type="ECO:0000256" key="6">
    <source>
        <dbReference type="ARBA" id="ARBA00022989"/>
    </source>
</evidence>
<comment type="similarity">
    <text evidence="12">Belongs to the LRRTM family.</text>
</comment>
<feature type="signal peptide" evidence="15">
    <location>
        <begin position="1"/>
        <end position="19"/>
    </location>
</feature>
<evidence type="ECO:0000256" key="13">
    <source>
        <dbReference type="SAM" id="MobiDB-lite"/>
    </source>
</evidence>
<dbReference type="GeneID" id="103121253"/>
<evidence type="ECO:0000256" key="14">
    <source>
        <dbReference type="SAM" id="Phobius"/>
    </source>
</evidence>
<keyword evidence="6 14" id="KW-1133">Transmembrane helix</keyword>
<reference evidence="17" key="1">
    <citation type="submission" date="2025-08" db="UniProtKB">
        <authorList>
            <consortium name="RefSeq"/>
        </authorList>
    </citation>
    <scope>IDENTIFICATION</scope>
</reference>
<gene>
    <name evidence="17" type="primary">LRRTM1</name>
</gene>
<keyword evidence="4 15" id="KW-0732">Signal</keyword>
<evidence type="ECO:0000256" key="10">
    <source>
        <dbReference type="ARBA" id="ARBA00023257"/>
    </source>
</evidence>
<evidence type="ECO:0000256" key="12">
    <source>
        <dbReference type="ARBA" id="ARBA00038250"/>
    </source>
</evidence>
<dbReference type="SMART" id="SM00369">
    <property type="entry name" value="LRR_TYP"/>
    <property type="match status" value="9"/>
</dbReference>
<dbReference type="AlphaFoldDB" id="A0A1S3AA73"/>
<evidence type="ECO:0000256" key="7">
    <source>
        <dbReference type="ARBA" id="ARBA00023018"/>
    </source>
</evidence>
<keyword evidence="9" id="KW-0325">Glycoprotein</keyword>
<dbReference type="InterPro" id="IPR001611">
    <property type="entry name" value="Leu-rich_rpt"/>
</dbReference>
<keyword evidence="2" id="KW-0433">Leucine-rich repeat</keyword>
<sequence length="522" mass="58297">MDFLLPGLCLYWLLRRPSGVVLCLLGGCFQMLPAAPSGCPQLCRCEGRLLYCEALNLTETPRNLSGLLGMSLRSNSLSELRAGQFAGLLQLTWLYLDHNHICLVHGDAFQKLRRVKELTLSSNQIVQLANGTFRPMPNLRSVDLSYNQLQALAPDLFHGLRKLTALHLRANALQFVPVRIFQDCRSLKFLDLGYNQLKSLARNSFAGLFKLTELHLEHNDLVKVNFAHFPRLVSLHSLCLRRNKVAIVVSSLDWVWNLEKMDLSGNEIEYMEPHVFETVPYLQSLQLDSNRLTYIEPRVLDSWKALTSISLGGNLWDCGRNVCALAAWLSHFQGRSDGSLQCASPESAQGEDVLDAVFAFHLCEDVDADVAEPTSGHLLSPATNHSEPGVSSTPADGRDKPLPDSSLEPATVPFPGGKQENAVQIHKVVTGTMALIFSFLIVVLVLYVSWKCFPAGLRQLRQCFVAQRRKQKQKQTVHQMAAMAAQEYYVDYKPSHIEGALVIINEYGSCTCHQQPARECEV</sequence>
<evidence type="ECO:0000256" key="4">
    <source>
        <dbReference type="ARBA" id="ARBA00022729"/>
    </source>
</evidence>
<dbReference type="PANTHER" id="PTHR24366">
    <property type="entry name" value="IG(IMMUNOGLOBULIN) AND LRR(LEUCINE RICH REPEAT) DOMAINS"/>
    <property type="match status" value="1"/>
</dbReference>
<dbReference type="SUPFAM" id="SSF52058">
    <property type="entry name" value="L domain-like"/>
    <property type="match status" value="1"/>
</dbReference>
<feature type="compositionally biased region" description="Polar residues" evidence="13">
    <location>
        <begin position="381"/>
        <end position="394"/>
    </location>
</feature>
<feature type="chain" id="PRO_5010479046" evidence="15">
    <location>
        <begin position="20"/>
        <end position="522"/>
    </location>
</feature>
<dbReference type="Gene3D" id="3.80.10.10">
    <property type="entry name" value="Ribonuclease Inhibitor"/>
    <property type="match status" value="1"/>
</dbReference>
<accession>A0A1S3AA73</accession>
<proteinExistence type="inferred from homology"/>
<evidence type="ECO:0000256" key="15">
    <source>
        <dbReference type="SAM" id="SignalP"/>
    </source>
</evidence>
<feature type="region of interest" description="Disordered" evidence="13">
    <location>
        <begin position="374"/>
        <end position="415"/>
    </location>
</feature>
<dbReference type="InterPro" id="IPR032675">
    <property type="entry name" value="LRR_dom_sf"/>
</dbReference>
<evidence type="ECO:0000256" key="2">
    <source>
        <dbReference type="ARBA" id="ARBA00022614"/>
    </source>
</evidence>
<protein>
    <submittedName>
        <fullName evidence="17">Leucine-rich repeat transmembrane neuronal protein 1</fullName>
    </submittedName>
</protein>
<keyword evidence="1" id="KW-1003">Cell membrane</keyword>
<dbReference type="PANTHER" id="PTHR24366:SF120">
    <property type="entry name" value="LEUCINE-RICH REPEAT TRANSMEMBRANE NEURONAL PROTEIN 4"/>
    <property type="match status" value="1"/>
</dbReference>
<dbReference type="FunFam" id="3.80.10.10:FF:000005">
    <property type="entry name" value="leucine-rich repeat transmembrane neuronal protein 4"/>
    <property type="match status" value="1"/>
</dbReference>
<dbReference type="Proteomes" id="UP001652624">
    <property type="component" value="Chromosome 3"/>
</dbReference>
<dbReference type="OrthoDB" id="5984255at2759"/>
<evidence type="ECO:0000256" key="11">
    <source>
        <dbReference type="ARBA" id="ARBA00035006"/>
    </source>
</evidence>
<comment type="subcellular location">
    <subcellularLocation>
        <location evidence="11">Postsynaptic cell membrane</location>
        <topology evidence="11">Single-pass type I membrane protein</topology>
    </subcellularLocation>
</comment>
<dbReference type="PROSITE" id="PS51450">
    <property type="entry name" value="LRR"/>
    <property type="match status" value="1"/>
</dbReference>
<dbReference type="Pfam" id="PF13855">
    <property type="entry name" value="LRR_8"/>
    <property type="match status" value="3"/>
</dbReference>
<evidence type="ECO:0000256" key="5">
    <source>
        <dbReference type="ARBA" id="ARBA00022737"/>
    </source>
</evidence>
<keyword evidence="16" id="KW-1185">Reference proteome</keyword>
<keyword evidence="8 14" id="KW-0472">Membrane</keyword>
<keyword evidence="7" id="KW-0770">Synapse</keyword>
<keyword evidence="3 14" id="KW-0812">Transmembrane</keyword>
<dbReference type="InterPro" id="IPR003591">
    <property type="entry name" value="Leu-rich_rpt_typical-subtyp"/>
</dbReference>
<feature type="transmembrane region" description="Helical" evidence="14">
    <location>
        <begin position="428"/>
        <end position="450"/>
    </location>
</feature>
<evidence type="ECO:0000313" key="17">
    <source>
        <dbReference type="RefSeq" id="XP_007531835.1"/>
    </source>
</evidence>
<evidence type="ECO:0000256" key="9">
    <source>
        <dbReference type="ARBA" id="ARBA00023180"/>
    </source>
</evidence>
<evidence type="ECO:0000256" key="3">
    <source>
        <dbReference type="ARBA" id="ARBA00022692"/>
    </source>
</evidence>
<evidence type="ECO:0000256" key="8">
    <source>
        <dbReference type="ARBA" id="ARBA00023136"/>
    </source>
</evidence>
<keyword evidence="5" id="KW-0677">Repeat</keyword>
<evidence type="ECO:0000256" key="1">
    <source>
        <dbReference type="ARBA" id="ARBA00022475"/>
    </source>
</evidence>
<organism evidence="16 17">
    <name type="scientific">Erinaceus europaeus</name>
    <name type="common">Western European hedgehog</name>
    <dbReference type="NCBI Taxonomy" id="9365"/>
    <lineage>
        <taxon>Eukaryota</taxon>
        <taxon>Metazoa</taxon>
        <taxon>Chordata</taxon>
        <taxon>Craniata</taxon>
        <taxon>Vertebrata</taxon>
        <taxon>Euteleostomi</taxon>
        <taxon>Mammalia</taxon>
        <taxon>Eutheria</taxon>
        <taxon>Laurasiatheria</taxon>
        <taxon>Eulipotyphla</taxon>
        <taxon>Erinaceidae</taxon>
        <taxon>Erinaceinae</taxon>
        <taxon>Erinaceus</taxon>
    </lineage>
</organism>
<dbReference type="GO" id="GO:0045211">
    <property type="term" value="C:postsynaptic membrane"/>
    <property type="evidence" value="ECO:0007669"/>
    <property type="project" value="UniProtKB-SubCell"/>
</dbReference>
<evidence type="ECO:0000313" key="16">
    <source>
        <dbReference type="Proteomes" id="UP001652624"/>
    </source>
</evidence>
<name>A0A1S3AA73_ERIEU</name>
<dbReference type="RefSeq" id="XP_007531835.1">
    <property type="nucleotide sequence ID" value="XM_007531773.3"/>
</dbReference>
<dbReference type="eggNOG" id="KOG0619">
    <property type="taxonomic scope" value="Eukaryota"/>
</dbReference>
<keyword evidence="10" id="KW-0628">Postsynaptic cell membrane</keyword>
<dbReference type="CTD" id="347730"/>